<accession>G3ER37</accession>
<reference evidence="4" key="2">
    <citation type="submission" date="2011-02" db="EMBL/GenBank/DDBJ databases">
        <authorList>
            <person name="DiPersio L.P."/>
            <person name="DiPersio J.R."/>
        </authorList>
    </citation>
    <scope>NUCLEOTIDE SEQUENCE</scope>
    <source>
        <strain evidence="4">GB2002</strain>
        <plasmid evidence="4">pGB2002</plasmid>
    </source>
</reference>
<geneLocation type="plasmid" evidence="4">
    <name>pGB2002</name>
</geneLocation>
<dbReference type="InterPro" id="IPR030931">
    <property type="entry name" value="Group_II_RT_mat"/>
</dbReference>
<dbReference type="EMBL" id="JF308629">
    <property type="protein sequence ID" value="AEN02400.1"/>
    <property type="molecule type" value="Genomic_DNA"/>
</dbReference>
<dbReference type="NCBIfam" id="TIGR04416">
    <property type="entry name" value="group_II_RT_mat"/>
    <property type="match status" value="1"/>
</dbReference>
<keyword evidence="4" id="KW-0614">Plasmid</keyword>
<name>G3ER37_STRAG</name>
<dbReference type="InterPro" id="IPR051083">
    <property type="entry name" value="GrpII_Intron_Splice-Mob/Def"/>
</dbReference>
<dbReference type="GO" id="GO:0006974">
    <property type="term" value="P:DNA damage response"/>
    <property type="evidence" value="ECO:0007669"/>
    <property type="project" value="UniProtKB-KW"/>
</dbReference>
<proteinExistence type="predicted"/>
<dbReference type="SUPFAM" id="SSF56672">
    <property type="entry name" value="DNA/RNA polymerases"/>
    <property type="match status" value="1"/>
</dbReference>
<dbReference type="InterPro" id="IPR043502">
    <property type="entry name" value="DNA/RNA_pol_sf"/>
</dbReference>
<dbReference type="AlphaFoldDB" id="G3ER37"/>
<evidence type="ECO:0000256" key="2">
    <source>
        <dbReference type="ARBA" id="ARBA00022763"/>
    </source>
</evidence>
<evidence type="ECO:0000259" key="3">
    <source>
        <dbReference type="PROSITE" id="PS50878"/>
    </source>
</evidence>
<protein>
    <submittedName>
        <fullName evidence="4">Reverse transcriptase</fullName>
    </submittedName>
</protein>
<dbReference type="Pfam" id="PF08388">
    <property type="entry name" value="GIIM"/>
    <property type="match status" value="1"/>
</dbReference>
<reference evidence="4" key="1">
    <citation type="journal article" date="2011" name="Diagn. Microbiol. Infect. Dis.">
        <title>Identification and characterization of plasmid-borne erm(T) macrolide resistance in group B and group A Streptococcus.</title>
        <authorList>
            <person name="DiPersio L.P."/>
            <person name="DiPersio J.R."/>
            <person name="Beach J.A."/>
            <person name="Loudon A.M."/>
            <person name="Fuchs A.M."/>
        </authorList>
    </citation>
    <scope>NUCLEOTIDE SEQUENCE</scope>
    <source>
        <strain evidence="4">GB2002</strain>
        <plasmid evidence="4">pGB2002</plasmid>
    </source>
</reference>
<dbReference type="CDD" id="cd01651">
    <property type="entry name" value="RT_G2_intron"/>
    <property type="match status" value="1"/>
</dbReference>
<keyword evidence="4" id="KW-0808">Transferase</keyword>
<dbReference type="InterPro" id="IPR013597">
    <property type="entry name" value="Mat_intron_G2"/>
</dbReference>
<organism evidence="4">
    <name type="scientific">Streptococcus agalactiae</name>
    <dbReference type="NCBI Taxonomy" id="1311"/>
    <lineage>
        <taxon>Bacteria</taxon>
        <taxon>Bacillati</taxon>
        <taxon>Bacillota</taxon>
        <taxon>Bacilli</taxon>
        <taxon>Lactobacillales</taxon>
        <taxon>Streptococcaceae</taxon>
        <taxon>Streptococcus</taxon>
    </lineage>
</organism>
<dbReference type="PATRIC" id="fig|1311.621.peg.1236"/>
<keyword evidence="2" id="KW-0227">DNA damage</keyword>
<evidence type="ECO:0000313" key="4">
    <source>
        <dbReference type="EMBL" id="AEN02400.1"/>
    </source>
</evidence>
<feature type="domain" description="Reverse transcriptase" evidence="3">
    <location>
        <begin position="60"/>
        <end position="286"/>
    </location>
</feature>
<dbReference type="Gene3D" id="3.10.10.10">
    <property type="entry name" value="HIV Type 1 Reverse Transcriptase, subunit A, domain 1"/>
    <property type="match status" value="1"/>
</dbReference>
<dbReference type="InterPro" id="IPR000477">
    <property type="entry name" value="RT_dom"/>
</dbReference>
<dbReference type="Gene3D" id="3.30.70.270">
    <property type="match status" value="1"/>
</dbReference>
<dbReference type="InterPro" id="IPR043128">
    <property type="entry name" value="Rev_trsase/Diguanyl_cyclase"/>
</dbReference>
<dbReference type="Pfam" id="PF00078">
    <property type="entry name" value="RVT_1"/>
    <property type="match status" value="1"/>
</dbReference>
<keyword evidence="4" id="KW-0695">RNA-directed DNA polymerase</keyword>
<dbReference type="GO" id="GO:0003964">
    <property type="term" value="F:RNA-directed DNA polymerase activity"/>
    <property type="evidence" value="ECO:0007669"/>
    <property type="project" value="UniProtKB-KW"/>
</dbReference>
<sequence>MQTTKKERNTHMSELLDKILSRNNMLEAYKQVKSNKGSAGIDGVTIEQMDDYLHQNWRETKQLIKERSYKPQPVLRVEIPKPNGGVRNLGIPTAMDRMIQQAIVQVLSPLCEKHFSEYSYGFRPNRSCETAIVQLLEYLNDGYEWIVDIDLEKFFDTVPQDRLMSLVHNIIQDGDTESLIRKYLHSGVVINGQRHKTLVGTPQGGNLSPLLSNIMLNELDKELEKRGLRFVRYADDCVITVGSEAAAKRVMHSVSSYIEKRLGLKVNMTKTKIVRPNKLKYLGFGFWKSPKGWKCRPHQDSVQSFKRKLKQLTMRKWSIDLITRIERLNWVIRGWINYFSLGNMKSIMTQIDERLRTRIRVIIWKQWKKKAKRLWGLLKLGVARWIADKVSGWGDHYQLVAQKSVLKRAISKPALAKRGLVSCLDYYLERHALKVS</sequence>
<keyword evidence="1" id="KW-0515">Mutator protein</keyword>
<dbReference type="PANTHER" id="PTHR34047:SF8">
    <property type="entry name" value="PROTEIN YKFC"/>
    <property type="match status" value="1"/>
</dbReference>
<keyword evidence="4" id="KW-0548">Nucleotidyltransferase</keyword>
<evidence type="ECO:0000256" key="1">
    <source>
        <dbReference type="ARBA" id="ARBA00022457"/>
    </source>
</evidence>
<dbReference type="PROSITE" id="PS50878">
    <property type="entry name" value="RT_POL"/>
    <property type="match status" value="1"/>
</dbReference>
<dbReference type="PANTHER" id="PTHR34047">
    <property type="entry name" value="NUCLEAR INTRON MATURASE 1, MITOCHONDRIAL-RELATED"/>
    <property type="match status" value="1"/>
</dbReference>